<dbReference type="OrthoDB" id="25790at2759"/>
<feature type="compositionally biased region" description="Pro residues" evidence="1">
    <location>
        <begin position="93"/>
        <end position="110"/>
    </location>
</feature>
<name>A0A9N8V4Q6_9GLOM</name>
<keyword evidence="3" id="KW-1185">Reference proteome</keyword>
<dbReference type="EMBL" id="CAJVPQ010000019">
    <property type="protein sequence ID" value="CAG8437430.1"/>
    <property type="molecule type" value="Genomic_DNA"/>
</dbReference>
<proteinExistence type="predicted"/>
<dbReference type="AlphaFoldDB" id="A0A9N8V4Q6"/>
<feature type="region of interest" description="Disordered" evidence="1">
    <location>
        <begin position="54"/>
        <end position="129"/>
    </location>
</feature>
<reference evidence="2" key="1">
    <citation type="submission" date="2021-06" db="EMBL/GenBank/DDBJ databases">
        <authorList>
            <person name="Kallberg Y."/>
            <person name="Tangrot J."/>
            <person name="Rosling A."/>
        </authorList>
    </citation>
    <scope>NUCLEOTIDE SEQUENCE</scope>
    <source>
        <strain evidence="2">UK204</strain>
    </source>
</reference>
<gene>
    <name evidence="2" type="ORF">FCALED_LOCUS240</name>
</gene>
<feature type="compositionally biased region" description="Low complexity" evidence="1">
    <location>
        <begin position="111"/>
        <end position="129"/>
    </location>
</feature>
<evidence type="ECO:0000313" key="3">
    <source>
        <dbReference type="Proteomes" id="UP000789570"/>
    </source>
</evidence>
<comment type="caution">
    <text evidence="2">The sequence shown here is derived from an EMBL/GenBank/DDBJ whole genome shotgun (WGS) entry which is preliminary data.</text>
</comment>
<organism evidence="2 3">
    <name type="scientific">Funneliformis caledonium</name>
    <dbReference type="NCBI Taxonomy" id="1117310"/>
    <lineage>
        <taxon>Eukaryota</taxon>
        <taxon>Fungi</taxon>
        <taxon>Fungi incertae sedis</taxon>
        <taxon>Mucoromycota</taxon>
        <taxon>Glomeromycotina</taxon>
        <taxon>Glomeromycetes</taxon>
        <taxon>Glomerales</taxon>
        <taxon>Glomeraceae</taxon>
        <taxon>Funneliformis</taxon>
    </lineage>
</organism>
<sequence>MTQERINSNNNTYAFVLEDPSKPRKYQLNFHLDHHQYKEPTHIQSTMEQQTLAPHLPHNPQHHSLHHIDRNPLPSRQPPQITLPPIRELLHQSPPPIPQQQPPPPLPLPPSQQQQPPSRMIPLQQQQQPQYLQNIHSQLKSDVQRPLLPPLETTQNYQSIFNSTDQFISILSNSTIFCKS</sequence>
<dbReference type="Proteomes" id="UP000789570">
    <property type="component" value="Unassembled WGS sequence"/>
</dbReference>
<evidence type="ECO:0000313" key="2">
    <source>
        <dbReference type="EMBL" id="CAG8437430.1"/>
    </source>
</evidence>
<evidence type="ECO:0000256" key="1">
    <source>
        <dbReference type="SAM" id="MobiDB-lite"/>
    </source>
</evidence>
<accession>A0A9N8V4Q6</accession>
<protein>
    <submittedName>
        <fullName evidence="2">15529_t:CDS:1</fullName>
    </submittedName>
</protein>